<proteinExistence type="predicted"/>
<comment type="caution">
    <text evidence="3">The sequence shown here is derived from an EMBL/GenBank/DDBJ whole genome shotgun (WGS) entry which is preliminary data.</text>
</comment>
<evidence type="ECO:0000313" key="3">
    <source>
        <dbReference type="EMBL" id="MFC5825350.1"/>
    </source>
</evidence>
<organism evidence="3 4">
    <name type="scientific">Nonomuraea insulae</name>
    <dbReference type="NCBI Taxonomy" id="1616787"/>
    <lineage>
        <taxon>Bacteria</taxon>
        <taxon>Bacillati</taxon>
        <taxon>Actinomycetota</taxon>
        <taxon>Actinomycetes</taxon>
        <taxon>Streptosporangiales</taxon>
        <taxon>Streptosporangiaceae</taxon>
        <taxon>Nonomuraea</taxon>
    </lineage>
</organism>
<keyword evidence="4" id="KW-1185">Reference proteome</keyword>
<evidence type="ECO:0008006" key="5">
    <source>
        <dbReference type="Google" id="ProtNLM"/>
    </source>
</evidence>
<feature type="compositionally biased region" description="Pro residues" evidence="1">
    <location>
        <begin position="28"/>
        <end position="38"/>
    </location>
</feature>
<reference evidence="4" key="1">
    <citation type="journal article" date="2019" name="Int. J. Syst. Evol. Microbiol.">
        <title>The Global Catalogue of Microorganisms (GCM) 10K type strain sequencing project: providing services to taxonomists for standard genome sequencing and annotation.</title>
        <authorList>
            <consortium name="The Broad Institute Genomics Platform"/>
            <consortium name="The Broad Institute Genome Sequencing Center for Infectious Disease"/>
            <person name="Wu L."/>
            <person name="Ma J."/>
        </authorList>
    </citation>
    <scope>NUCLEOTIDE SEQUENCE [LARGE SCALE GENOMIC DNA]</scope>
    <source>
        <strain evidence="4">CCUG 53903</strain>
    </source>
</reference>
<feature type="region of interest" description="Disordered" evidence="1">
    <location>
        <begin position="21"/>
        <end position="46"/>
    </location>
</feature>
<evidence type="ECO:0000256" key="2">
    <source>
        <dbReference type="SAM" id="SignalP"/>
    </source>
</evidence>
<dbReference type="Proteomes" id="UP001596058">
    <property type="component" value="Unassembled WGS sequence"/>
</dbReference>
<feature type="chain" id="PRO_5045850121" description="Lipoprotein LprB" evidence="2">
    <location>
        <begin position="19"/>
        <end position="169"/>
    </location>
</feature>
<sequence>MRRLTAVLLLMLTLAACAAGGAKERPPEPQATPPPPEPAITGRRTSSLSCDGTEVRFPATISGLSRDGSFGRLDSLTRPLKVQGRIWSNGEERMYVGVACGVRTVEQFVTLVARSTLTAYKGRPALRWITRTGVHSFLWLERPGTAVYVGATPGLATEIKPICDAVTSD</sequence>
<evidence type="ECO:0000256" key="1">
    <source>
        <dbReference type="SAM" id="MobiDB-lite"/>
    </source>
</evidence>
<protein>
    <recommendedName>
        <fullName evidence="5">Lipoprotein LprB</fullName>
    </recommendedName>
</protein>
<keyword evidence="2" id="KW-0732">Signal</keyword>
<name>A0ABW1CHW8_9ACTN</name>
<dbReference type="EMBL" id="JBHSPA010000021">
    <property type="protein sequence ID" value="MFC5825350.1"/>
    <property type="molecule type" value="Genomic_DNA"/>
</dbReference>
<feature type="signal peptide" evidence="2">
    <location>
        <begin position="1"/>
        <end position="18"/>
    </location>
</feature>
<evidence type="ECO:0000313" key="4">
    <source>
        <dbReference type="Proteomes" id="UP001596058"/>
    </source>
</evidence>
<dbReference type="PROSITE" id="PS51257">
    <property type="entry name" value="PROKAR_LIPOPROTEIN"/>
    <property type="match status" value="1"/>
</dbReference>
<accession>A0ABW1CHW8</accession>
<gene>
    <name evidence="3" type="ORF">ACFPZ3_15925</name>
</gene>
<dbReference type="RefSeq" id="WP_379514873.1">
    <property type="nucleotide sequence ID" value="NZ_JBHSPA010000021.1"/>
</dbReference>